<comment type="caution">
    <text evidence="1">The sequence shown here is derived from an EMBL/GenBank/DDBJ whole genome shotgun (WGS) entry which is preliminary data.</text>
</comment>
<accession>A0A8H3KXV9</accession>
<evidence type="ECO:0000313" key="1">
    <source>
        <dbReference type="EMBL" id="GES75362.1"/>
    </source>
</evidence>
<sequence>MSISWDWISIFSTNHVDIVELDIDLFHKSCQYRGIGYRSFLQTCRYHGIRYRTFPQNIAPTEVGEIWRFRPLLEKFDHQDIIGEIWRFRPPKDIIGEIGDLEHRKTLLLKFDDLEHQKTILVKIWRK</sequence>
<proteinExistence type="predicted"/>
<protein>
    <submittedName>
        <fullName evidence="1">Uncharacterized protein</fullName>
    </submittedName>
</protein>
<reference evidence="1" key="1">
    <citation type="submission" date="2019-10" db="EMBL/GenBank/DDBJ databases">
        <title>Conservation and host-specific expression of non-tandemly repeated heterogenous ribosome RNA gene in arbuscular mycorrhizal fungi.</title>
        <authorList>
            <person name="Maeda T."/>
            <person name="Kobayashi Y."/>
            <person name="Nakagawa T."/>
            <person name="Ezawa T."/>
            <person name="Yamaguchi K."/>
            <person name="Bino T."/>
            <person name="Nishimoto Y."/>
            <person name="Shigenobu S."/>
            <person name="Kawaguchi M."/>
        </authorList>
    </citation>
    <scope>NUCLEOTIDE SEQUENCE</scope>
    <source>
        <strain evidence="1">HR1</strain>
    </source>
</reference>
<dbReference type="Proteomes" id="UP000615446">
    <property type="component" value="Unassembled WGS sequence"/>
</dbReference>
<gene>
    <name evidence="1" type="ORF">RCL2_000280400</name>
</gene>
<organism evidence="1 2">
    <name type="scientific">Rhizophagus clarus</name>
    <dbReference type="NCBI Taxonomy" id="94130"/>
    <lineage>
        <taxon>Eukaryota</taxon>
        <taxon>Fungi</taxon>
        <taxon>Fungi incertae sedis</taxon>
        <taxon>Mucoromycota</taxon>
        <taxon>Glomeromycotina</taxon>
        <taxon>Glomeromycetes</taxon>
        <taxon>Glomerales</taxon>
        <taxon>Glomeraceae</taxon>
        <taxon>Rhizophagus</taxon>
    </lineage>
</organism>
<dbReference type="EMBL" id="BLAL01000016">
    <property type="protein sequence ID" value="GES75362.1"/>
    <property type="molecule type" value="Genomic_DNA"/>
</dbReference>
<name>A0A8H3KXV9_9GLOM</name>
<dbReference type="AlphaFoldDB" id="A0A8H3KXV9"/>
<evidence type="ECO:0000313" key="2">
    <source>
        <dbReference type="Proteomes" id="UP000615446"/>
    </source>
</evidence>